<gene>
    <name evidence="2" type="ORF">ESZ26_18575</name>
    <name evidence="3" type="ORF">ESZ27_18375</name>
</gene>
<evidence type="ECO:0000313" key="4">
    <source>
        <dbReference type="Proteomes" id="UP000321525"/>
    </source>
</evidence>
<protein>
    <submittedName>
        <fullName evidence="3">Uncharacterized protein</fullName>
    </submittedName>
</protein>
<comment type="caution">
    <text evidence="3">The sequence shown here is derived from an EMBL/GenBank/DDBJ whole genome shotgun (WGS) entry which is preliminary data.</text>
</comment>
<keyword evidence="1" id="KW-0812">Transmembrane</keyword>
<dbReference type="OrthoDB" id="5918966at2"/>
<evidence type="ECO:0000256" key="1">
    <source>
        <dbReference type="SAM" id="Phobius"/>
    </source>
</evidence>
<reference evidence="3 5" key="1">
    <citation type="submission" date="2019-07" db="EMBL/GenBank/DDBJ databases">
        <title>Genomes of sea-ice associated Colwellia species.</title>
        <authorList>
            <person name="Bowman J.P."/>
        </authorList>
    </citation>
    <scope>NUCLEOTIDE SEQUENCE [LARGE SCALE GENOMIC DNA]</scope>
    <source>
        <strain evidence="2 4">ACAM 607</strain>
        <strain evidence="3 5">IC036</strain>
    </source>
</reference>
<dbReference type="EMBL" id="VOLR01000049">
    <property type="protein sequence ID" value="TWX53738.1"/>
    <property type="molecule type" value="Genomic_DNA"/>
</dbReference>
<feature type="transmembrane region" description="Helical" evidence="1">
    <location>
        <begin position="59"/>
        <end position="77"/>
    </location>
</feature>
<dbReference type="EMBL" id="VOLQ01000063">
    <property type="protein sequence ID" value="TWX62989.1"/>
    <property type="molecule type" value="Genomic_DNA"/>
</dbReference>
<evidence type="ECO:0000313" key="5">
    <source>
        <dbReference type="Proteomes" id="UP000321917"/>
    </source>
</evidence>
<keyword evidence="1" id="KW-0472">Membrane</keyword>
<name>A0A5C6Q2A8_9GAMM</name>
<dbReference type="Proteomes" id="UP000321525">
    <property type="component" value="Unassembled WGS sequence"/>
</dbReference>
<feature type="transmembrane region" description="Helical" evidence="1">
    <location>
        <begin position="17"/>
        <end position="50"/>
    </location>
</feature>
<dbReference type="AlphaFoldDB" id="A0A5C6Q2A8"/>
<evidence type="ECO:0000313" key="2">
    <source>
        <dbReference type="EMBL" id="TWX53738.1"/>
    </source>
</evidence>
<dbReference type="Proteomes" id="UP000321917">
    <property type="component" value="Unassembled WGS sequence"/>
</dbReference>
<evidence type="ECO:0000313" key="3">
    <source>
        <dbReference type="EMBL" id="TWX62989.1"/>
    </source>
</evidence>
<keyword evidence="4" id="KW-1185">Reference proteome</keyword>
<organism evidence="3 5">
    <name type="scientific">Colwellia hornerae</name>
    <dbReference type="NCBI Taxonomy" id="89402"/>
    <lineage>
        <taxon>Bacteria</taxon>
        <taxon>Pseudomonadati</taxon>
        <taxon>Pseudomonadota</taxon>
        <taxon>Gammaproteobacteria</taxon>
        <taxon>Alteromonadales</taxon>
        <taxon>Colwelliaceae</taxon>
        <taxon>Colwellia</taxon>
    </lineage>
</organism>
<keyword evidence="1" id="KW-1133">Transmembrane helix</keyword>
<accession>A0A5C6Q2A8</accession>
<proteinExistence type="predicted"/>
<sequence length="222" mass="25622">MKDEFFLELISESVRRIFFIVLSITFILGGAVNIGATGLVFAMPFIFILFNKLDYYQKFTKNITIVILSIICVFFVWNKPQNSLIFPHLNTEIEISAEWAYARISDSTYHPLIAPEHINSWKTDMKSEPDYILRLTVSEKNIFAVMNRVEITHEMFATRLRIIFKDSSGKMYSITPKALIKAVAIGSIKSIDLQGIENFQSTWSHYLGNLMFWPVFPVLLFS</sequence>
<dbReference type="RefSeq" id="WP_146801240.1">
    <property type="nucleotide sequence ID" value="NZ_VOLP01000047.1"/>
</dbReference>